<dbReference type="AlphaFoldDB" id="A0A7V1EI71"/>
<comment type="subcellular location">
    <subcellularLocation>
        <location evidence="1">Cell outer membrane</location>
    </subcellularLocation>
</comment>
<dbReference type="InterPro" id="IPR036737">
    <property type="entry name" value="OmpA-like_sf"/>
</dbReference>
<feature type="domain" description="OmpA-like" evidence="5">
    <location>
        <begin position="247"/>
        <end position="368"/>
    </location>
</feature>
<dbReference type="CDD" id="cd07185">
    <property type="entry name" value="OmpA_C-like"/>
    <property type="match status" value="1"/>
</dbReference>
<keyword evidence="3" id="KW-0998">Cell outer membrane</keyword>
<accession>A0A7V1EI71</accession>
<organism evidence="6">
    <name type="scientific">candidate division WOR-3 bacterium</name>
    <dbReference type="NCBI Taxonomy" id="2052148"/>
    <lineage>
        <taxon>Bacteria</taxon>
        <taxon>Bacteria division WOR-3</taxon>
    </lineage>
</organism>
<name>A0A7V1EI71_UNCW3</name>
<dbReference type="InterPro" id="IPR006665">
    <property type="entry name" value="OmpA-like"/>
</dbReference>
<dbReference type="SUPFAM" id="SSF103088">
    <property type="entry name" value="OmpA-like"/>
    <property type="match status" value="1"/>
</dbReference>
<dbReference type="GO" id="GO:0009279">
    <property type="term" value="C:cell outer membrane"/>
    <property type="evidence" value="ECO:0007669"/>
    <property type="project" value="UniProtKB-SubCell"/>
</dbReference>
<dbReference type="PRINTS" id="PR01021">
    <property type="entry name" value="OMPADOMAIN"/>
</dbReference>
<comment type="caution">
    <text evidence="6">The sequence shown here is derived from an EMBL/GenBank/DDBJ whole genome shotgun (WGS) entry which is preliminary data.</text>
</comment>
<evidence type="ECO:0000256" key="4">
    <source>
        <dbReference type="PROSITE-ProRule" id="PRU00473"/>
    </source>
</evidence>
<proteinExistence type="predicted"/>
<protein>
    <recommendedName>
        <fullName evidence="5">OmpA-like domain-containing protein</fullName>
    </recommendedName>
</protein>
<evidence type="ECO:0000256" key="3">
    <source>
        <dbReference type="ARBA" id="ARBA00023237"/>
    </source>
</evidence>
<dbReference type="Pfam" id="PF00691">
    <property type="entry name" value="OmpA"/>
    <property type="match status" value="1"/>
</dbReference>
<evidence type="ECO:0000256" key="2">
    <source>
        <dbReference type="ARBA" id="ARBA00023136"/>
    </source>
</evidence>
<evidence type="ECO:0000313" key="6">
    <source>
        <dbReference type="EMBL" id="HDY59253.1"/>
    </source>
</evidence>
<evidence type="ECO:0000259" key="5">
    <source>
        <dbReference type="PROSITE" id="PS51123"/>
    </source>
</evidence>
<dbReference type="PANTHER" id="PTHR30329:SF21">
    <property type="entry name" value="LIPOPROTEIN YIAD-RELATED"/>
    <property type="match status" value="1"/>
</dbReference>
<reference evidence="6" key="1">
    <citation type="journal article" date="2020" name="mSystems">
        <title>Genome- and Community-Level Interaction Insights into Carbon Utilization and Element Cycling Functions of Hydrothermarchaeota in Hydrothermal Sediment.</title>
        <authorList>
            <person name="Zhou Z."/>
            <person name="Liu Y."/>
            <person name="Xu W."/>
            <person name="Pan J."/>
            <person name="Luo Z.H."/>
            <person name="Li M."/>
        </authorList>
    </citation>
    <scope>NUCLEOTIDE SEQUENCE [LARGE SCALE GENOMIC DNA]</scope>
    <source>
        <strain evidence="6">SpSt-258</strain>
    </source>
</reference>
<dbReference type="Gene3D" id="3.30.1330.60">
    <property type="entry name" value="OmpA-like domain"/>
    <property type="match status" value="1"/>
</dbReference>
<evidence type="ECO:0000256" key="1">
    <source>
        <dbReference type="ARBA" id="ARBA00004442"/>
    </source>
</evidence>
<dbReference type="PROSITE" id="PS51123">
    <property type="entry name" value="OMPA_2"/>
    <property type="match status" value="1"/>
</dbReference>
<gene>
    <name evidence="6" type="ORF">ENP86_06850</name>
</gene>
<dbReference type="InterPro" id="IPR050330">
    <property type="entry name" value="Bact_OuterMem_StrucFunc"/>
</dbReference>
<dbReference type="InterPro" id="IPR006664">
    <property type="entry name" value="OMP_bac"/>
</dbReference>
<dbReference type="PANTHER" id="PTHR30329">
    <property type="entry name" value="STATOR ELEMENT OF FLAGELLAR MOTOR COMPLEX"/>
    <property type="match status" value="1"/>
</dbReference>
<dbReference type="EMBL" id="DSKY01000018">
    <property type="protein sequence ID" value="HDY59253.1"/>
    <property type="molecule type" value="Genomic_DNA"/>
</dbReference>
<keyword evidence="2 4" id="KW-0472">Membrane</keyword>
<sequence>MDNLIRANFGLEYDLNPIISMRAGWRSGPYNISELGWLSGFTTGFGIRYSNIKFDYAFVPYGKLGITHRFGLTGNLGIIKPVNLLMIVVFDGDTKEPLVANISLAGIKQGSFQTDKNGKIEFKNPGSGDIIITTFVPNYPENVDSVFVEPEEKTEKIINLYKTKFGILRGMVFDAVTKRPINANILYKGMTIGKIDNDSVSGSFVPRNLPAGVYILTVSGKDPRYIAQTCSLIIEPGKLTEKEFYLIKKCEKIILRGVNFDTGKADLKPEFLPFLDDAGRILLDNPDIIVELSGHTDPREINTAEFPSNWELSLTRAEAVRKYLIEKFNIAPERLIARGYADTQPIAPNDTEEGMAKNRRTEFRIIEE</sequence>